<dbReference type="PIRSF" id="PIRSF019015">
    <property type="entry name" value="P60_peptidase_YkfC"/>
    <property type="match status" value="1"/>
</dbReference>
<evidence type="ECO:0000313" key="9">
    <source>
        <dbReference type="Proteomes" id="UP000218676"/>
    </source>
</evidence>
<dbReference type="AlphaFoldDB" id="A0A1V1VDL8"/>
<dbReference type="InterPro" id="IPR027017">
    <property type="entry name" value="P60_peptidase_YkfC"/>
</dbReference>
<dbReference type="SUPFAM" id="SSF54001">
    <property type="entry name" value="Cysteine proteinases"/>
    <property type="match status" value="1"/>
</dbReference>
<evidence type="ECO:0000259" key="6">
    <source>
        <dbReference type="PROSITE" id="PS51935"/>
    </source>
</evidence>
<dbReference type="InterPro" id="IPR038765">
    <property type="entry name" value="Papain-like_cys_pep_sf"/>
</dbReference>
<feature type="domain" description="NlpC/P60" evidence="6">
    <location>
        <begin position="295"/>
        <end position="445"/>
    </location>
</feature>
<dbReference type="InterPro" id="IPR051202">
    <property type="entry name" value="Peptidase_C40"/>
</dbReference>
<keyword evidence="2" id="KW-0645">Protease</keyword>
<evidence type="ECO:0000256" key="3">
    <source>
        <dbReference type="ARBA" id="ARBA00022801"/>
    </source>
</evidence>
<dbReference type="Proteomes" id="UP000516656">
    <property type="component" value="Chromosome 2"/>
</dbReference>
<keyword evidence="11" id="KW-0002">3D-structure</keyword>
<dbReference type="InterPro" id="IPR039439">
    <property type="entry name" value="SH3b1_dom"/>
</dbReference>
<evidence type="ECO:0000256" key="4">
    <source>
        <dbReference type="ARBA" id="ARBA00022807"/>
    </source>
</evidence>
<dbReference type="PANTHER" id="PTHR47053">
    <property type="entry name" value="MUREIN DD-ENDOPEPTIDASE MEPH-RELATED"/>
    <property type="match status" value="1"/>
</dbReference>
<organism evidence="8 10">
    <name type="scientific">Photobacterium damsela subsp. piscicida</name>
    <name type="common">Pasteurella piscicida</name>
    <dbReference type="NCBI Taxonomy" id="38294"/>
    <lineage>
        <taxon>Bacteria</taxon>
        <taxon>Pseudomonadati</taxon>
        <taxon>Pseudomonadota</taxon>
        <taxon>Gammaproteobacteria</taxon>
        <taxon>Vibrionales</taxon>
        <taxon>Vibrionaceae</taxon>
        <taxon>Photobacterium</taxon>
    </lineage>
</organism>
<reference evidence="11" key="4">
    <citation type="journal article" date="2021" name="MSphere">
        <title>A Secreted NlpC/P60 Endopeptidase from Photobacterium damselae subsp. &lt;i&gt;piscicida&lt;/i&gt; Cleaves the Peptidoglycan of Potentially Competing Bacteria.</title>
        <authorList>
            <person name="Lisboa J."/>
            <person name="Pereira C."/>
            <person name="Rifflet A."/>
            <person name="Ayala J."/>
            <person name="Terceti M.S."/>
            <person name="Barca A.V."/>
            <person name="Rodrigues I."/>
            <person name="Pereira P.J.B."/>
            <person name="Osorio C.R."/>
            <person name="Garcia-Del Portillo F."/>
            <person name="Gomperts Boneca I."/>
            <person name="do Vale A."/>
            <person name="Dos Santos N.M.S."/>
        </authorList>
    </citation>
    <scope>X-RAY CRYSTALLOGRAPHY (1.40 ANGSTROMS)</scope>
    <scope>DISULFIDE BONDS</scope>
</reference>
<feature type="signal peptide" evidence="5">
    <location>
        <begin position="1"/>
        <end position="19"/>
    </location>
</feature>
<gene>
    <name evidence="8" type="ORF">IC627_21025</name>
    <name evidence="7" type="ORF">PDPUS_2_00834</name>
</gene>
<dbReference type="Pfam" id="PF12913">
    <property type="entry name" value="SH3_6"/>
    <property type="match status" value="1"/>
</dbReference>
<keyword evidence="5" id="KW-0732">Signal</keyword>
<evidence type="ECO:0007829" key="11">
    <source>
        <dbReference type="PDB" id="6SQX"/>
    </source>
</evidence>
<dbReference type="Pfam" id="PF00877">
    <property type="entry name" value="NLPC_P60"/>
    <property type="match status" value="1"/>
</dbReference>
<dbReference type="SMR" id="A0A1V1VDL8"/>
<dbReference type="Proteomes" id="UP000218676">
    <property type="component" value="Chromosome 2"/>
</dbReference>
<dbReference type="EMBL" id="CP061855">
    <property type="protein sequence ID" value="QOD58242.1"/>
    <property type="molecule type" value="Genomic_DNA"/>
</dbReference>
<dbReference type="InterPro" id="IPR000064">
    <property type="entry name" value="NLP_P60_dom"/>
</dbReference>
<sequence>MNINKHLMLLALLTNYSYANGNNITIPIEITQDAFHYISHKDLDKNIIDKYTIRQMNEYFNTQYYFQWSDDANQNDFYYVPNNTQTKNNILKLENDTIRYYKERSGYDKNYLPHTSNWVNSISENMNLKSFPNIPCDNHSCRGIVVNNAQVRSLPTSDAFYNNFTIPGEGYPFDYIQLSALWTGTPIMLIHMSTDKKWTLIKGQGTLGWVPTSSIANVDESFITQWKRYRLVTPTVRKQDLPIEKYDINNKILEAGSILPEHKGKLKIPVKDKNGTATLLTVNSKNLKFTTWPMTPSYKNFAHQINNYIGMPYGWGGMDFNNDCSGLLKRLFSTFGIWLPRSSFYQANYAGQIYSMYDQSEEQRKELLVEQEGSIQLIPFMTLVSFGNSKTSTSHIGLYMGTTEYNHNKVAIMFNAPWGVKLVNGNNEQGRALVGQTLITPIGIGDAFTEGLSNQDWALQSLWNAVGFNTTLLTETPKNKRLYQGIDNSYSIEKYLFEK</sequence>
<evidence type="ECO:0000313" key="10">
    <source>
        <dbReference type="Proteomes" id="UP000516656"/>
    </source>
</evidence>
<name>A0A1V1VDL8_PHODP</name>
<dbReference type="EMBL" id="AP018046">
    <property type="protein sequence ID" value="BAX55420.1"/>
    <property type="molecule type" value="Genomic_DNA"/>
</dbReference>
<dbReference type="Gene3D" id="3.90.1720.10">
    <property type="entry name" value="endopeptidase domain like (from Nostoc punctiforme)"/>
    <property type="match status" value="1"/>
</dbReference>
<dbReference type="RefSeq" id="WP_044178512.1">
    <property type="nucleotide sequence ID" value="NZ_AP018046.1"/>
</dbReference>
<comment type="similarity">
    <text evidence="1">Belongs to the peptidase C40 family.</text>
</comment>
<accession>A0A1V1VDL8</accession>
<feature type="disulfide bond" evidence="11">
    <location>
        <begin position="136"/>
        <end position="141"/>
    </location>
</feature>
<evidence type="ECO:0000256" key="2">
    <source>
        <dbReference type="ARBA" id="ARBA00022670"/>
    </source>
</evidence>
<dbReference type="GO" id="GO:0008234">
    <property type="term" value="F:cysteine-type peptidase activity"/>
    <property type="evidence" value="ECO:0007669"/>
    <property type="project" value="UniProtKB-KW"/>
</dbReference>
<keyword evidence="4" id="KW-0788">Thiol protease</keyword>
<evidence type="ECO:0000313" key="7">
    <source>
        <dbReference type="EMBL" id="BAX55420.1"/>
    </source>
</evidence>
<reference evidence="9" key="2">
    <citation type="submission" date="2017-05" db="EMBL/GenBank/DDBJ databases">
        <title>Whole genome sequence of fish pathogenic bacteria, Photobacterium damselae subsp. piscicida, strain 91-197, isolated from hybrid striped bass (Morone sp.) in USA.</title>
        <authorList>
            <person name="Teru Y."/>
            <person name="Hikima J."/>
            <person name="Kono T."/>
            <person name="Sakai M."/>
            <person name="Takano T."/>
            <person name="Hawke J.P."/>
            <person name="Takeyama H."/>
            <person name="Aoki T."/>
        </authorList>
    </citation>
    <scope>NUCLEOTIDE SEQUENCE [LARGE SCALE GENOMIC DNA]</scope>
    <source>
        <strain evidence="9">91-197</strain>
    </source>
</reference>
<proteinExistence type="evidence at protein level"/>
<protein>
    <submittedName>
        <fullName evidence="7">SH3 domain of the SH3b1 type</fullName>
    </submittedName>
    <submittedName>
        <fullName evidence="8">SH3 domain-containing protein</fullName>
    </submittedName>
</protein>
<feature type="chain" id="PRO_5044378036" evidence="5">
    <location>
        <begin position="20"/>
        <end position="499"/>
    </location>
</feature>
<reference evidence="7" key="1">
    <citation type="journal article" date="2017" name="Genome Announc.">
        <title>Whole-Genome Sequence of Photobacterium damselae subsp. piscicida Strain 91-197, Isolated from Hybrid Striped Bass (Morone sp.) in the United States.</title>
        <authorList>
            <person name="Teru Y."/>
            <person name="Hikima J."/>
            <person name="Kono T."/>
            <person name="Sakai M."/>
            <person name="Takano T."/>
            <person name="Hawke J.P."/>
            <person name="Takeyama H."/>
            <person name="Aoki T."/>
        </authorList>
    </citation>
    <scope>NUCLEOTIDE SEQUENCE</scope>
    <source>
        <strain evidence="7">91-197</strain>
    </source>
</reference>
<keyword evidence="3" id="KW-0378">Hydrolase</keyword>
<dbReference type="PROSITE" id="PS51935">
    <property type="entry name" value="NLPC_P60"/>
    <property type="match status" value="1"/>
</dbReference>
<dbReference type="PANTHER" id="PTHR47053:SF1">
    <property type="entry name" value="MUREIN DD-ENDOPEPTIDASE MEPH-RELATED"/>
    <property type="match status" value="1"/>
</dbReference>
<dbReference type="GO" id="GO:0006508">
    <property type="term" value="P:proteolysis"/>
    <property type="evidence" value="ECO:0007669"/>
    <property type="project" value="UniProtKB-KW"/>
</dbReference>
<evidence type="ECO:0000256" key="5">
    <source>
        <dbReference type="SAM" id="SignalP"/>
    </source>
</evidence>
<evidence type="ECO:0000256" key="1">
    <source>
        <dbReference type="ARBA" id="ARBA00007074"/>
    </source>
</evidence>
<evidence type="ECO:0000313" key="8">
    <source>
        <dbReference type="EMBL" id="QOD58242.1"/>
    </source>
</evidence>
<reference evidence="8 10" key="3">
    <citation type="submission" date="2020-09" db="EMBL/GenBank/DDBJ databases">
        <title>Complete, closed and curated genome sequences of Photobacterium damselae subsp. piscicida isolates from Australia indicate localised evolution and additional plasmid-borne pathogenicity mechanisms.</title>
        <authorList>
            <person name="Baseggio L."/>
            <person name="Silayeva O."/>
            <person name="Buller N."/>
            <person name="Landos M."/>
            <person name="Engelstaedter J."/>
            <person name="Barnes A.C."/>
        </authorList>
    </citation>
    <scope>NUCLEOTIDE SEQUENCE [LARGE SCALE GENOMIC DNA]</scope>
    <source>
        <strain evidence="8 10">AS-16-0540-1</strain>
    </source>
</reference>
<dbReference type="PDB" id="6SQX">
    <property type="method" value="X-ray"/>
    <property type="resolution" value="1.40 A"/>
    <property type="chains" value="A/B=1-499"/>
</dbReference>